<dbReference type="Proteomes" id="UP000678513">
    <property type="component" value="Chromosome"/>
</dbReference>
<dbReference type="InterPro" id="IPR011252">
    <property type="entry name" value="Fibrogen-bd_dom1"/>
</dbReference>
<dbReference type="Gene3D" id="2.60.40.1280">
    <property type="match status" value="1"/>
</dbReference>
<keyword evidence="4" id="KW-0732">Signal</keyword>
<feature type="domain" description="SDR-like Ig" evidence="7">
    <location>
        <begin position="64"/>
        <end position="149"/>
    </location>
</feature>
<dbReference type="InterPro" id="IPR057686">
    <property type="entry name" value="DUF7926"/>
</dbReference>
<dbReference type="Pfam" id="PF25548">
    <property type="entry name" value="DUF7926"/>
    <property type="match status" value="1"/>
</dbReference>
<dbReference type="PRINTS" id="PR01217">
    <property type="entry name" value="PRICHEXTENSN"/>
</dbReference>
<dbReference type="EMBL" id="CP072384">
    <property type="protein sequence ID" value="QUC08780.1"/>
    <property type="molecule type" value="Genomic_DNA"/>
</dbReference>
<evidence type="ECO:0000256" key="3">
    <source>
        <dbReference type="ARBA" id="ARBA00022525"/>
    </source>
</evidence>
<dbReference type="InterPro" id="IPR041171">
    <property type="entry name" value="SDR_Ig"/>
</dbReference>
<organism evidence="10 11">
    <name type="scientific">Arachnia rubra</name>
    <dbReference type="NCBI Taxonomy" id="1547448"/>
    <lineage>
        <taxon>Bacteria</taxon>
        <taxon>Bacillati</taxon>
        <taxon>Actinomycetota</taxon>
        <taxon>Actinomycetes</taxon>
        <taxon>Propionibacteriales</taxon>
        <taxon>Propionibacteriaceae</taxon>
        <taxon>Arachnia</taxon>
    </lineage>
</organism>
<keyword evidence="3" id="KW-0964">Secreted</keyword>
<feature type="domain" description="DUF5979" evidence="8">
    <location>
        <begin position="590"/>
        <end position="689"/>
    </location>
</feature>
<reference evidence="10 11" key="1">
    <citation type="submission" date="2021-03" db="EMBL/GenBank/DDBJ databases">
        <title>Human Oral Microbial Genomes.</title>
        <authorList>
            <person name="Johnston C.D."/>
            <person name="Chen T."/>
            <person name="Dewhirst F.E."/>
        </authorList>
    </citation>
    <scope>NUCLEOTIDE SEQUENCE [LARGE SCALE GENOMIC DNA]</scope>
    <source>
        <strain evidence="10 11">DSMZ 100122</strain>
    </source>
</reference>
<evidence type="ECO:0000256" key="4">
    <source>
        <dbReference type="ARBA" id="ARBA00022729"/>
    </source>
</evidence>
<evidence type="ECO:0000256" key="1">
    <source>
        <dbReference type="ARBA" id="ARBA00004168"/>
    </source>
</evidence>
<gene>
    <name evidence="10" type="ORF">J5A65_03300</name>
</gene>
<feature type="domain" description="DUF5979" evidence="8">
    <location>
        <begin position="359"/>
        <end position="471"/>
    </location>
</feature>
<feature type="domain" description="DUF7926" evidence="9">
    <location>
        <begin position="192"/>
        <end position="355"/>
    </location>
</feature>
<evidence type="ECO:0008006" key="12">
    <source>
        <dbReference type="Google" id="ProtNLM"/>
    </source>
</evidence>
<name>A0ABX7Y6E6_9ACTN</name>
<sequence>MPVVRLASRWCVAVVVALSSWLFYGNAEARAEENTNIVFNPITLTHVLEDGTPVPSPGRQLITGDYFYLDISFDATAADPQPGQTFTIQLPAAFINRDGGNWQRTVIKPLTVGGVQVGDCKIEERAITCTFNEEIRGRTDLKGSLRAQLVARNAATGTSSTVVINGKDYVVAHPWGEDIITAPARPFTPSNQTTKGSTGVGVNSKAINWRINFGGAWLQKYYPNGGPITIKDLIQAGMEIPADKTIQVVETYGDPVTGRPLDRVVAKGDGTGEVDGFKVVPSYDGKEVTFALTGPFSFERNYRVEFTTPFTGDTTIIPGYEYRNSATYVEVPGQKANGSRSYFESFKAIVNYREGFGGFEVSKTMSGDVLPVRNQKFDVAVAYTLPDGKTAADYPGWDAPAENPTKLTVTAGSTTPFFPTFPAGTLVTLTEDVASASPSSPGIAWGQPVFSSKDKRVAISADGQQASFTIVDQAAMPVSLNNTAVEGGSFAVRKVVTGDDAAAFRDTRFDFTYECTDGTKGSLQASEADGLVPSGVSLRDGVRCTIQEQPTQHAQHNLETPAAQEVTIAAGVTAEAEFINEFTRKTGQLAIAKVVAGNGSSGADAFAVTYSCDSDGWSSAGDAVPREGKVQVTATAPTEIGRFAPGTTCKVTGEDPADRTGYQLDVSLGETVSIQEGATQIITVTNTYTKLPDPTPTLSPAPTPDPTSTPSPSPTLTPIPTPPPTLTPSPTLTPTSVPTPSLTQTPSPTLPVPTPAPVPSATSLPSQSAPTLVPTSDPTASPSQAGGSPRFLKPGLPKTGG</sequence>
<evidence type="ECO:0000256" key="6">
    <source>
        <dbReference type="SAM" id="MobiDB-lite"/>
    </source>
</evidence>
<evidence type="ECO:0000259" key="8">
    <source>
        <dbReference type="Pfam" id="PF19407"/>
    </source>
</evidence>
<evidence type="ECO:0000259" key="9">
    <source>
        <dbReference type="Pfam" id="PF25548"/>
    </source>
</evidence>
<dbReference type="Pfam" id="PF19407">
    <property type="entry name" value="DUF5979"/>
    <property type="match status" value="3"/>
</dbReference>
<keyword evidence="11" id="KW-1185">Reference proteome</keyword>
<feature type="compositionally biased region" description="Low complexity" evidence="6">
    <location>
        <begin position="728"/>
        <end position="747"/>
    </location>
</feature>
<keyword evidence="5" id="KW-0572">Peptidoglycan-anchor</keyword>
<evidence type="ECO:0000313" key="10">
    <source>
        <dbReference type="EMBL" id="QUC08780.1"/>
    </source>
</evidence>
<dbReference type="SUPFAM" id="SSF49401">
    <property type="entry name" value="Bacterial adhesins"/>
    <property type="match status" value="1"/>
</dbReference>
<feature type="compositionally biased region" description="Polar residues" evidence="6">
    <location>
        <begin position="767"/>
        <end position="786"/>
    </location>
</feature>
<dbReference type="Pfam" id="PF17961">
    <property type="entry name" value="Big_8"/>
    <property type="match status" value="1"/>
</dbReference>
<evidence type="ECO:0000256" key="2">
    <source>
        <dbReference type="ARBA" id="ARBA00022512"/>
    </source>
</evidence>
<feature type="compositionally biased region" description="Pro residues" evidence="6">
    <location>
        <begin position="748"/>
        <end position="758"/>
    </location>
</feature>
<accession>A0ABX7Y6E6</accession>
<evidence type="ECO:0000256" key="5">
    <source>
        <dbReference type="ARBA" id="ARBA00023088"/>
    </source>
</evidence>
<dbReference type="InterPro" id="IPR046022">
    <property type="entry name" value="DUF5979"/>
</dbReference>
<evidence type="ECO:0000313" key="11">
    <source>
        <dbReference type="Proteomes" id="UP000678513"/>
    </source>
</evidence>
<protein>
    <recommendedName>
        <fullName evidence="12">Peptidase</fullName>
    </recommendedName>
</protein>
<dbReference type="RefSeq" id="WP_212325300.1">
    <property type="nucleotide sequence ID" value="NZ_AP024463.1"/>
</dbReference>
<feature type="compositionally biased region" description="Pro residues" evidence="6">
    <location>
        <begin position="693"/>
        <end position="727"/>
    </location>
</feature>
<keyword evidence="2" id="KW-0134">Cell wall</keyword>
<dbReference type="InterPro" id="IPR008966">
    <property type="entry name" value="Adhesion_dom_sf"/>
</dbReference>
<evidence type="ECO:0000259" key="7">
    <source>
        <dbReference type="Pfam" id="PF17961"/>
    </source>
</evidence>
<feature type="domain" description="DUF5979" evidence="8">
    <location>
        <begin position="490"/>
        <end position="583"/>
    </location>
</feature>
<proteinExistence type="predicted"/>
<comment type="subcellular location">
    <subcellularLocation>
        <location evidence="1">Secreted</location>
        <location evidence="1">Cell wall</location>
        <topology evidence="1">Peptidoglycan-anchor</topology>
    </subcellularLocation>
</comment>
<feature type="region of interest" description="Disordered" evidence="6">
    <location>
        <begin position="688"/>
        <end position="801"/>
    </location>
</feature>